<dbReference type="InterPro" id="IPR036271">
    <property type="entry name" value="Tet_transcr_reg_TetR-rel_C_sf"/>
</dbReference>
<gene>
    <name evidence="4" type="ORF">HC031_19780</name>
</gene>
<evidence type="ECO:0000256" key="2">
    <source>
        <dbReference type="PROSITE-ProRule" id="PRU00335"/>
    </source>
</evidence>
<dbReference type="InterPro" id="IPR009057">
    <property type="entry name" value="Homeodomain-like_sf"/>
</dbReference>
<comment type="caution">
    <text evidence="4">The sequence shown here is derived from an EMBL/GenBank/DDBJ whole genome shotgun (WGS) entry which is preliminary data.</text>
</comment>
<dbReference type="SUPFAM" id="SSF46689">
    <property type="entry name" value="Homeodomain-like"/>
    <property type="match status" value="1"/>
</dbReference>
<reference evidence="4 5" key="1">
    <citation type="submission" date="2020-03" db="EMBL/GenBank/DDBJ databases">
        <title>WGS of the type strain of Planosporangium spp.</title>
        <authorList>
            <person name="Thawai C."/>
        </authorList>
    </citation>
    <scope>NUCLEOTIDE SEQUENCE [LARGE SCALE GENOMIC DNA]</scope>
    <source>
        <strain evidence="4 5">TBRC 5610</strain>
    </source>
</reference>
<dbReference type="Gene3D" id="1.10.357.10">
    <property type="entry name" value="Tetracycline Repressor, domain 2"/>
    <property type="match status" value="1"/>
</dbReference>
<feature type="DNA-binding region" description="H-T-H motif" evidence="2">
    <location>
        <begin position="31"/>
        <end position="50"/>
    </location>
</feature>
<dbReference type="SUPFAM" id="SSF48498">
    <property type="entry name" value="Tetracyclin repressor-like, C-terminal domain"/>
    <property type="match status" value="1"/>
</dbReference>
<accession>A0ABX0Y0R2</accession>
<evidence type="ECO:0000256" key="1">
    <source>
        <dbReference type="ARBA" id="ARBA00023125"/>
    </source>
</evidence>
<feature type="domain" description="HTH tetR-type" evidence="3">
    <location>
        <begin position="8"/>
        <end position="68"/>
    </location>
</feature>
<organism evidence="4 5">
    <name type="scientific">Planosporangium thailandense</name>
    <dbReference type="NCBI Taxonomy" id="765197"/>
    <lineage>
        <taxon>Bacteria</taxon>
        <taxon>Bacillati</taxon>
        <taxon>Actinomycetota</taxon>
        <taxon>Actinomycetes</taxon>
        <taxon>Micromonosporales</taxon>
        <taxon>Micromonosporaceae</taxon>
        <taxon>Planosporangium</taxon>
    </lineage>
</organism>
<dbReference type="PROSITE" id="PS50977">
    <property type="entry name" value="HTH_TETR_2"/>
    <property type="match status" value="1"/>
</dbReference>
<evidence type="ECO:0000259" key="3">
    <source>
        <dbReference type="PROSITE" id="PS50977"/>
    </source>
</evidence>
<name>A0ABX0Y0R2_9ACTN</name>
<protein>
    <submittedName>
        <fullName evidence="4">TetR family transcriptional regulator</fullName>
    </submittedName>
</protein>
<dbReference type="PRINTS" id="PR00455">
    <property type="entry name" value="HTHTETR"/>
</dbReference>
<keyword evidence="5" id="KW-1185">Reference proteome</keyword>
<dbReference type="EMBL" id="JAATVY010000014">
    <property type="protein sequence ID" value="NJC71939.1"/>
    <property type="molecule type" value="Genomic_DNA"/>
</dbReference>
<proteinExistence type="predicted"/>
<dbReference type="Pfam" id="PF00440">
    <property type="entry name" value="TetR_N"/>
    <property type="match status" value="1"/>
</dbReference>
<sequence>MTSRKSRAERRQDLIEAARRAMVQHGTDSVLLNQVAEQAGLTSGAVLYHYPDLQDLLLEAHHAGMERFYELRVKKIANIADPVRKLVVTIRSGLPTDAEDADVRLLCELGGAAGRNRVYAALLTTLYDRQVSMYQTILELGVVQGAFTLAADSQTIARNLVALEDAYGYRIVARHPTLHTAEAIELILSYARLVTGNPLDVPAEAAKPRRARRTTT</sequence>
<dbReference type="InterPro" id="IPR001647">
    <property type="entry name" value="HTH_TetR"/>
</dbReference>
<dbReference type="RefSeq" id="WP_167926839.1">
    <property type="nucleotide sequence ID" value="NZ_JAATVY010000014.1"/>
</dbReference>
<evidence type="ECO:0000313" key="5">
    <source>
        <dbReference type="Proteomes" id="UP000722989"/>
    </source>
</evidence>
<dbReference type="Proteomes" id="UP000722989">
    <property type="component" value="Unassembled WGS sequence"/>
</dbReference>
<evidence type="ECO:0000313" key="4">
    <source>
        <dbReference type="EMBL" id="NJC71939.1"/>
    </source>
</evidence>
<keyword evidence="1 2" id="KW-0238">DNA-binding</keyword>